<keyword evidence="3" id="KW-1185">Reference proteome</keyword>
<organism evidence="2 3">
    <name type="scientific">Tissierella carlieri</name>
    <dbReference type="NCBI Taxonomy" id="689904"/>
    <lineage>
        <taxon>Bacteria</taxon>
        <taxon>Bacillati</taxon>
        <taxon>Bacillota</taxon>
        <taxon>Tissierellia</taxon>
        <taxon>Tissierellales</taxon>
        <taxon>Tissierellaceae</taxon>
        <taxon>Tissierella</taxon>
    </lineage>
</organism>
<dbReference type="RefSeq" id="WP_256312611.1">
    <property type="nucleotide sequence ID" value="NZ_JANGAC010000017.1"/>
</dbReference>
<sequence>MRKILLAIASILASILVWIITIIVYEKVSDFKFIVAFIGGAVFEGVSLAFIKSTNPESKRY</sequence>
<comment type="caution">
    <text evidence="2">The sequence shown here is derived from an EMBL/GenBank/DDBJ whole genome shotgun (WGS) entry which is preliminary data.</text>
</comment>
<proteinExistence type="predicted"/>
<keyword evidence="1" id="KW-0812">Transmembrane</keyword>
<feature type="transmembrane region" description="Helical" evidence="1">
    <location>
        <begin position="5"/>
        <end position="25"/>
    </location>
</feature>
<evidence type="ECO:0000313" key="3">
    <source>
        <dbReference type="Proteomes" id="UP001524478"/>
    </source>
</evidence>
<reference evidence="2 3" key="1">
    <citation type="submission" date="2022-06" db="EMBL/GenBank/DDBJ databases">
        <title>Isolation of gut microbiota from human fecal samples.</title>
        <authorList>
            <person name="Pamer E.G."/>
            <person name="Barat B."/>
            <person name="Waligurski E."/>
            <person name="Medina S."/>
            <person name="Paddock L."/>
            <person name="Mostad J."/>
        </authorList>
    </citation>
    <scope>NUCLEOTIDE SEQUENCE [LARGE SCALE GENOMIC DNA]</scope>
    <source>
        <strain evidence="2 3">DFI.7.95</strain>
    </source>
</reference>
<keyword evidence="1" id="KW-0472">Membrane</keyword>
<protein>
    <submittedName>
        <fullName evidence="2">Uncharacterized protein</fullName>
    </submittedName>
</protein>
<name>A0ABT1SF33_9FIRM</name>
<accession>A0ABT1SF33</accession>
<evidence type="ECO:0000313" key="2">
    <source>
        <dbReference type="EMBL" id="MCQ4925019.1"/>
    </source>
</evidence>
<evidence type="ECO:0000256" key="1">
    <source>
        <dbReference type="SAM" id="Phobius"/>
    </source>
</evidence>
<keyword evidence="1" id="KW-1133">Transmembrane helix</keyword>
<dbReference type="Proteomes" id="UP001524478">
    <property type="component" value="Unassembled WGS sequence"/>
</dbReference>
<dbReference type="EMBL" id="JANGAC010000017">
    <property type="protein sequence ID" value="MCQ4925019.1"/>
    <property type="molecule type" value="Genomic_DNA"/>
</dbReference>
<gene>
    <name evidence="2" type="ORF">NE686_18100</name>
</gene>
<feature type="transmembrane region" description="Helical" evidence="1">
    <location>
        <begin position="31"/>
        <end position="51"/>
    </location>
</feature>